<dbReference type="PANTHER" id="PTHR43056:SF10">
    <property type="entry name" value="COCE_NOND FAMILY, PUTATIVE (AFU_ORTHOLOGUE AFUA_7G00600)-RELATED"/>
    <property type="match status" value="1"/>
</dbReference>
<dbReference type="Gene3D" id="3.40.50.1820">
    <property type="entry name" value="alpha/beta hydrolase"/>
    <property type="match status" value="1"/>
</dbReference>
<name>A0A923RRN6_9FIRM</name>
<proteinExistence type="predicted"/>
<dbReference type="NCBIfam" id="TIGR00976">
    <property type="entry name" value="CocE_NonD"/>
    <property type="match status" value="1"/>
</dbReference>
<dbReference type="InterPro" id="IPR050585">
    <property type="entry name" value="Xaa-Pro_dipeptidyl-ppase/CocE"/>
</dbReference>
<evidence type="ECO:0000256" key="1">
    <source>
        <dbReference type="ARBA" id="ARBA00022801"/>
    </source>
</evidence>
<dbReference type="InterPro" id="IPR000383">
    <property type="entry name" value="Xaa-Pro-like_dom"/>
</dbReference>
<dbReference type="AlphaFoldDB" id="A0A923RRN6"/>
<keyword evidence="1 3" id="KW-0378">Hydrolase</keyword>
<protein>
    <submittedName>
        <fullName evidence="3">CocE/NonD family hydrolase</fullName>
    </submittedName>
</protein>
<dbReference type="InterPro" id="IPR029058">
    <property type="entry name" value="AB_hydrolase_fold"/>
</dbReference>
<dbReference type="GO" id="GO:0008239">
    <property type="term" value="F:dipeptidyl-peptidase activity"/>
    <property type="evidence" value="ECO:0007669"/>
    <property type="project" value="InterPro"/>
</dbReference>
<dbReference type="Pfam" id="PF08530">
    <property type="entry name" value="PepX_C"/>
    <property type="match status" value="1"/>
</dbReference>
<dbReference type="Proteomes" id="UP000652477">
    <property type="component" value="Unassembled WGS sequence"/>
</dbReference>
<keyword evidence="4" id="KW-1185">Reference proteome</keyword>
<feature type="domain" description="Xaa-Pro dipeptidyl-peptidase C-terminal" evidence="2">
    <location>
        <begin position="349"/>
        <end position="583"/>
    </location>
</feature>
<dbReference type="InterPro" id="IPR005674">
    <property type="entry name" value="CocE/Ser_esterase"/>
</dbReference>
<dbReference type="EMBL" id="JACOPF010000001">
    <property type="protein sequence ID" value="MBC5688562.1"/>
    <property type="molecule type" value="Genomic_DNA"/>
</dbReference>
<dbReference type="InterPro" id="IPR013736">
    <property type="entry name" value="Xaa-Pro_dipept_C"/>
</dbReference>
<dbReference type="PANTHER" id="PTHR43056">
    <property type="entry name" value="PEPTIDASE S9 PROLYL OLIGOPEPTIDASE"/>
    <property type="match status" value="1"/>
</dbReference>
<sequence length="597" mass="69521">MMEMKDKLDIVGLEKKPAYWDNRYMDGIEKMTPRKYEVKKEEDVIMEVRDGTRLAVDIYRPDTEEEVKFPGLVAFSAYGKSIQTLERTSMQFKTVLFDHTIEAGDIYEYVRHGYIVVVPDPRGIGKSEGAWDGLYGRQEQEDCYDVIEWTAQLPYCNGNIGMIGISYFSILQPVVAALQPPHLKAIMMVEVVDNMYHHNYPGGVFVNRSFMYTDFCPDVNSMSTAERTYTTEELKTRIQKRLADPDINHSALYSGILSCFPPRNQTYFFDILLHDDDSDFWRERSIQSHPEDIKVPMYLISEYYELGRFSQGPFFLFTHGDMSVPRKLAAPEEHDALHLPHRIMTPEYLRWYDYWLKGIDTGIMDEPPMKLLVRGINKFRYEKEWPLARTNWTKYYLRDGGLLSTEKEKDEHVPPTILQHKSPYKDGSNETYAVPNVVFRTPVLTEDVEVTGPIVMHLKCAIDKTDANFTIMLNDVPPEGEGRPLNLVTGNLRASHRGLEKKELKPWEFNNDHTRKVPVTPGEINEYTIEVMNTSNVFKKGHRIEVEIKNYDANPYHWMVQLPNSEDIEYQIHVDAVHDSYIYLPIIPYSDEEQWIQ</sequence>
<dbReference type="SUPFAM" id="SSF53474">
    <property type="entry name" value="alpha/beta-Hydrolases"/>
    <property type="match status" value="1"/>
</dbReference>
<dbReference type="InterPro" id="IPR008979">
    <property type="entry name" value="Galactose-bd-like_sf"/>
</dbReference>
<dbReference type="Gene3D" id="2.60.120.260">
    <property type="entry name" value="Galactose-binding domain-like"/>
    <property type="match status" value="1"/>
</dbReference>
<dbReference type="SUPFAM" id="SSF49785">
    <property type="entry name" value="Galactose-binding domain-like"/>
    <property type="match status" value="1"/>
</dbReference>
<gene>
    <name evidence="3" type="ORF">H8S37_06405</name>
</gene>
<dbReference type="Pfam" id="PF02129">
    <property type="entry name" value="Peptidase_S15"/>
    <property type="match status" value="1"/>
</dbReference>
<reference evidence="3" key="1">
    <citation type="submission" date="2020-08" db="EMBL/GenBank/DDBJ databases">
        <title>Genome public.</title>
        <authorList>
            <person name="Liu C."/>
            <person name="Sun Q."/>
        </authorList>
    </citation>
    <scope>NUCLEOTIDE SEQUENCE</scope>
    <source>
        <strain evidence="3">NSJ-55</strain>
    </source>
</reference>
<evidence type="ECO:0000259" key="2">
    <source>
        <dbReference type="SMART" id="SM00939"/>
    </source>
</evidence>
<organism evidence="3 4">
    <name type="scientific">Mediterraneibacter hominis</name>
    <dbReference type="NCBI Taxonomy" id="2763054"/>
    <lineage>
        <taxon>Bacteria</taxon>
        <taxon>Bacillati</taxon>
        <taxon>Bacillota</taxon>
        <taxon>Clostridia</taxon>
        <taxon>Lachnospirales</taxon>
        <taxon>Lachnospiraceae</taxon>
        <taxon>Mediterraneibacter</taxon>
    </lineage>
</organism>
<comment type="caution">
    <text evidence="3">The sequence shown here is derived from an EMBL/GenBank/DDBJ whole genome shotgun (WGS) entry which is preliminary data.</text>
</comment>
<dbReference type="SMART" id="SM00939">
    <property type="entry name" value="PepX_C"/>
    <property type="match status" value="1"/>
</dbReference>
<accession>A0A923RRN6</accession>
<evidence type="ECO:0000313" key="3">
    <source>
        <dbReference type="EMBL" id="MBC5688562.1"/>
    </source>
</evidence>
<evidence type="ECO:0000313" key="4">
    <source>
        <dbReference type="Proteomes" id="UP000652477"/>
    </source>
</evidence>